<dbReference type="SUPFAM" id="SSF51735">
    <property type="entry name" value="NAD(P)-binding Rossmann-fold domains"/>
    <property type="match status" value="1"/>
</dbReference>
<dbReference type="AlphaFoldDB" id="L0AA37"/>
<dbReference type="UniPathway" id="UPA00098">
    <property type="reaction ID" value="UER00361"/>
</dbReference>
<feature type="binding site" evidence="6">
    <location>
        <position position="55"/>
    </location>
    <ligand>
        <name>NADPH</name>
        <dbReference type="ChEBI" id="CHEBI:57783"/>
    </ligand>
</feature>
<dbReference type="PANTHER" id="PTHR11645:SF0">
    <property type="entry name" value="PYRROLINE-5-CARBOXYLATE REDUCTASE 3"/>
    <property type="match status" value="1"/>
</dbReference>
<dbReference type="NCBIfam" id="TIGR00112">
    <property type="entry name" value="proC"/>
    <property type="match status" value="1"/>
</dbReference>
<dbReference type="EC" id="1.5.1.2" evidence="4 5"/>
<dbReference type="InterPro" id="IPR008927">
    <property type="entry name" value="6-PGluconate_DH-like_C_sf"/>
</dbReference>
<dbReference type="HOGENOM" id="CLU_042344_1_2_2"/>
<dbReference type="KEGG" id="clg:Calag_1046"/>
<name>L0AA37_CALLD</name>
<dbReference type="SUPFAM" id="SSF48179">
    <property type="entry name" value="6-phosphogluconate dehydrogenase C-terminal domain-like"/>
    <property type="match status" value="1"/>
</dbReference>
<dbReference type="STRING" id="1056495.Calag_1046"/>
<comment type="catalytic activity">
    <reaction evidence="4">
        <text>L-proline + NAD(+) = (S)-1-pyrroline-5-carboxylate + NADH + 2 H(+)</text>
        <dbReference type="Rhea" id="RHEA:14105"/>
        <dbReference type="ChEBI" id="CHEBI:15378"/>
        <dbReference type="ChEBI" id="CHEBI:17388"/>
        <dbReference type="ChEBI" id="CHEBI:57540"/>
        <dbReference type="ChEBI" id="CHEBI:57945"/>
        <dbReference type="ChEBI" id="CHEBI:60039"/>
        <dbReference type="EC" id="1.5.1.2"/>
    </reaction>
</comment>
<dbReference type="GO" id="GO:0005737">
    <property type="term" value="C:cytoplasm"/>
    <property type="evidence" value="ECO:0007669"/>
    <property type="project" value="UniProtKB-SubCell"/>
</dbReference>
<gene>
    <name evidence="4" type="primary">proC</name>
    <name evidence="9" type="ordered locus">Calag_1046</name>
</gene>
<keyword evidence="4" id="KW-0963">Cytoplasm</keyword>
<evidence type="ECO:0000256" key="5">
    <source>
        <dbReference type="NCBIfam" id="TIGR00112"/>
    </source>
</evidence>
<proteinExistence type="inferred from homology"/>
<dbReference type="InParanoid" id="L0AA37"/>
<dbReference type="GO" id="GO:0004735">
    <property type="term" value="F:pyrroline-5-carboxylate reductase activity"/>
    <property type="evidence" value="ECO:0007669"/>
    <property type="project" value="UniProtKB-UniRule"/>
</dbReference>
<dbReference type="InterPro" id="IPR000304">
    <property type="entry name" value="Pyrroline-COOH_reductase"/>
</dbReference>
<dbReference type="Proteomes" id="UP000010469">
    <property type="component" value="Chromosome"/>
</dbReference>
<evidence type="ECO:0000313" key="10">
    <source>
        <dbReference type="Proteomes" id="UP000010469"/>
    </source>
</evidence>
<organism evidence="9 10">
    <name type="scientific">Caldisphaera lagunensis (strain DSM 15908 / JCM 11604 / ANMR 0165 / IC-154)</name>
    <dbReference type="NCBI Taxonomy" id="1056495"/>
    <lineage>
        <taxon>Archaea</taxon>
        <taxon>Thermoproteota</taxon>
        <taxon>Thermoprotei</taxon>
        <taxon>Acidilobales</taxon>
        <taxon>Caldisphaeraceae</taxon>
        <taxon>Caldisphaera</taxon>
    </lineage>
</organism>
<dbReference type="Pfam" id="PF03807">
    <property type="entry name" value="F420_oxidored"/>
    <property type="match status" value="1"/>
</dbReference>
<comment type="pathway">
    <text evidence="4">Amino-acid biosynthesis; L-proline biosynthesis; L-proline from L-glutamate 5-semialdehyde: step 1/1.</text>
</comment>
<dbReference type="InterPro" id="IPR029036">
    <property type="entry name" value="P5CR_dimer"/>
</dbReference>
<keyword evidence="3 4" id="KW-0560">Oxidoreductase</keyword>
<dbReference type="GeneID" id="14212306"/>
<evidence type="ECO:0000256" key="4">
    <source>
        <dbReference type="HAMAP-Rule" id="MF_01925"/>
    </source>
</evidence>
<accession>L0AA37</accession>
<dbReference type="InterPro" id="IPR036291">
    <property type="entry name" value="NAD(P)-bd_dom_sf"/>
</dbReference>
<evidence type="ECO:0000313" key="9">
    <source>
        <dbReference type="EMBL" id="AFZ70768.1"/>
    </source>
</evidence>
<comment type="function">
    <text evidence="4">Catalyzes the reduction of 1-pyrroline-5-carboxylate (PCA) to L-proline.</text>
</comment>
<dbReference type="OrthoDB" id="25257at2157"/>
<dbReference type="Gene3D" id="1.10.3730.10">
    <property type="entry name" value="ProC C-terminal domain-like"/>
    <property type="match status" value="1"/>
</dbReference>
<evidence type="ECO:0000256" key="1">
    <source>
        <dbReference type="ARBA" id="ARBA00005525"/>
    </source>
</evidence>
<comment type="subcellular location">
    <subcellularLocation>
        <location evidence="4">Cytoplasm</location>
    </subcellularLocation>
</comment>
<comment type="catalytic activity">
    <reaction evidence="4">
        <text>L-proline + NADP(+) = (S)-1-pyrroline-5-carboxylate + NADPH + 2 H(+)</text>
        <dbReference type="Rhea" id="RHEA:14109"/>
        <dbReference type="ChEBI" id="CHEBI:15378"/>
        <dbReference type="ChEBI" id="CHEBI:17388"/>
        <dbReference type="ChEBI" id="CHEBI:57783"/>
        <dbReference type="ChEBI" id="CHEBI:58349"/>
        <dbReference type="ChEBI" id="CHEBI:60039"/>
        <dbReference type="EC" id="1.5.1.2"/>
    </reaction>
</comment>
<evidence type="ECO:0000259" key="8">
    <source>
        <dbReference type="Pfam" id="PF14748"/>
    </source>
</evidence>
<comment type="similarity">
    <text evidence="1 4">Belongs to the pyrroline-5-carboxylate reductase family.</text>
</comment>
<keyword evidence="2 4" id="KW-0521">NADP</keyword>
<dbReference type="InterPro" id="IPR028939">
    <property type="entry name" value="P5C_Rdtase_cat_N"/>
</dbReference>
<dbReference type="EMBL" id="CP003378">
    <property type="protein sequence ID" value="AFZ70768.1"/>
    <property type="molecule type" value="Genomic_DNA"/>
</dbReference>
<dbReference type="FunFam" id="1.10.3730.10:FF:000001">
    <property type="entry name" value="Pyrroline-5-carboxylate reductase"/>
    <property type="match status" value="1"/>
</dbReference>
<dbReference type="PANTHER" id="PTHR11645">
    <property type="entry name" value="PYRROLINE-5-CARBOXYLATE REDUCTASE"/>
    <property type="match status" value="1"/>
</dbReference>
<dbReference type="RefSeq" id="WP_015232665.1">
    <property type="nucleotide sequence ID" value="NC_019791.1"/>
</dbReference>
<protein>
    <recommendedName>
        <fullName evidence="4 5">Pyrroline-5-carboxylate reductase</fullName>
        <shortName evidence="4">P5C reductase</shortName>
        <shortName evidence="4">P5CR</shortName>
        <ecNumber evidence="4 5">1.5.1.2</ecNumber>
    </recommendedName>
    <alternativeName>
        <fullName evidence="4">PCA reductase</fullName>
    </alternativeName>
</protein>
<dbReference type="Pfam" id="PF14748">
    <property type="entry name" value="P5CR_dimer"/>
    <property type="match status" value="1"/>
</dbReference>
<dbReference type="GO" id="GO:0055129">
    <property type="term" value="P:L-proline biosynthetic process"/>
    <property type="evidence" value="ECO:0007669"/>
    <property type="project" value="UniProtKB-UniRule"/>
</dbReference>
<feature type="domain" description="Pyrroline-5-carboxylate reductase catalytic N-terminal" evidence="7">
    <location>
        <begin position="7"/>
        <end position="95"/>
    </location>
</feature>
<keyword evidence="4" id="KW-0641">Proline biosynthesis</keyword>
<dbReference type="PIRSF" id="PIRSF000193">
    <property type="entry name" value="Pyrrol-5-carb_rd"/>
    <property type="match status" value="1"/>
</dbReference>
<dbReference type="Gene3D" id="3.40.50.720">
    <property type="entry name" value="NAD(P)-binding Rossmann-like Domain"/>
    <property type="match status" value="1"/>
</dbReference>
<reference evidence="10" key="1">
    <citation type="submission" date="2012-03" db="EMBL/GenBank/DDBJ databases">
        <title>Complete genome of Caldisphaera lagunensis DSM 15908.</title>
        <authorList>
            <person name="Lucas S."/>
            <person name="Copeland A."/>
            <person name="Lapidus A."/>
            <person name="Glavina del Rio T."/>
            <person name="Dalin E."/>
            <person name="Tice H."/>
            <person name="Bruce D."/>
            <person name="Goodwin L."/>
            <person name="Pitluck S."/>
            <person name="Peters L."/>
            <person name="Mikhailova N."/>
            <person name="Teshima H."/>
            <person name="Kyrpides N."/>
            <person name="Mavromatis K."/>
            <person name="Ivanova N."/>
            <person name="Brettin T."/>
            <person name="Detter J.C."/>
            <person name="Han C."/>
            <person name="Larimer F."/>
            <person name="Land M."/>
            <person name="Hauser L."/>
            <person name="Markowitz V."/>
            <person name="Cheng J.-F."/>
            <person name="Hugenholtz P."/>
            <person name="Woyke T."/>
            <person name="Wu D."/>
            <person name="Spring S."/>
            <person name="Schroeder M."/>
            <person name="Brambilla E."/>
            <person name="Klenk H.-P."/>
            <person name="Eisen J.A."/>
        </authorList>
    </citation>
    <scope>NUCLEOTIDE SEQUENCE [LARGE SCALE GENOMIC DNA]</scope>
    <source>
        <strain evidence="10">DSM 15908 / JCM 11604 / IC-154</strain>
    </source>
</reference>
<dbReference type="FunCoup" id="L0AA37">
    <property type="interactions" value="140"/>
</dbReference>
<dbReference type="eggNOG" id="arCOG00455">
    <property type="taxonomic scope" value="Archaea"/>
</dbReference>
<evidence type="ECO:0000256" key="6">
    <source>
        <dbReference type="PIRSR" id="PIRSR000193-1"/>
    </source>
</evidence>
<evidence type="ECO:0000259" key="7">
    <source>
        <dbReference type="Pfam" id="PF03807"/>
    </source>
</evidence>
<dbReference type="HAMAP" id="MF_01925">
    <property type="entry name" value="P5C_reductase"/>
    <property type="match status" value="1"/>
</dbReference>
<evidence type="ECO:0000256" key="2">
    <source>
        <dbReference type="ARBA" id="ARBA00022857"/>
    </source>
</evidence>
<keyword evidence="4" id="KW-0028">Amino-acid biosynthesis</keyword>
<feature type="domain" description="Pyrroline-5-carboxylate reductase dimerisation" evidence="8">
    <location>
        <begin position="158"/>
        <end position="261"/>
    </location>
</feature>
<keyword evidence="10" id="KW-1185">Reference proteome</keyword>
<sequence>MVRRSLSVIGAGVIGSAIIRSLISSGNDWKIIATAKSEESLNKIKKLGVEATRDNISAVKNSDIILLSIKPSQLIPLSDEINQFVKGKLIISVVAASPIKWLSKKFLGAKIVRAMPNINSETSSSFTVLSTNDNIDEDSKKLVEEIFSTIGYYEWIDEKYMNALTALSGSAPAFLAEIIDSLALGGIAAGLPRDLAYRAVLYTMKGTAKTLLEKGWSPHYLRDLVITPAGTTIRGIMVLQGNGLKRTIMEAVLEAQKKADEIENYLFNM</sequence>
<evidence type="ECO:0000256" key="3">
    <source>
        <dbReference type="ARBA" id="ARBA00023002"/>
    </source>
</evidence>